<name>A0A508T6Q0_9BRAD</name>
<evidence type="ECO:0000313" key="1">
    <source>
        <dbReference type="EMBL" id="VIO68698.1"/>
    </source>
</evidence>
<organism evidence="1 2">
    <name type="scientific">Bradyrhizobium ivorense</name>
    <dbReference type="NCBI Taxonomy" id="2511166"/>
    <lineage>
        <taxon>Bacteria</taxon>
        <taxon>Pseudomonadati</taxon>
        <taxon>Pseudomonadota</taxon>
        <taxon>Alphaproteobacteria</taxon>
        <taxon>Hyphomicrobiales</taxon>
        <taxon>Nitrobacteraceae</taxon>
        <taxon>Bradyrhizobium</taxon>
    </lineage>
</organism>
<comment type="caution">
    <text evidence="1">The sequence shown here is derived from an EMBL/GenBank/DDBJ whole genome shotgun (WGS) entry which is preliminary data.</text>
</comment>
<accession>A0A508T6Q0</accession>
<dbReference type="EMBL" id="CAADFC020000008">
    <property type="protein sequence ID" value="VIO68698.1"/>
    <property type="molecule type" value="Genomic_DNA"/>
</dbReference>
<dbReference type="AlphaFoldDB" id="A0A508T6Q0"/>
<protein>
    <submittedName>
        <fullName evidence="1">Uncharacterized protein</fullName>
    </submittedName>
</protein>
<reference evidence="1" key="1">
    <citation type="submission" date="2019-02" db="EMBL/GenBank/DDBJ databases">
        <authorList>
            <person name="Pothier F.J."/>
        </authorList>
    </citation>
    <scope>NUCLEOTIDE SEQUENCE</scope>
    <source>
        <strain evidence="1">CI-1B</strain>
    </source>
</reference>
<gene>
    <name evidence="1" type="ORF">CI1B_23130</name>
</gene>
<keyword evidence="2" id="KW-1185">Reference proteome</keyword>
<proteinExistence type="predicted"/>
<evidence type="ECO:0000313" key="2">
    <source>
        <dbReference type="Proteomes" id="UP000328092"/>
    </source>
</evidence>
<sequence>MPGSNSPPPVSIHEAPGGRLQVLSVISRRARTERSQLRDFFAVQSAQPTELRAGVLLANLRIAPRIGVAPQRDPNAGKVGRRQTIPTELAGLTGQGTGSPHETAWCAATGLASSTDAAPVMTREPDWHFHQVEMDRMEQTSRRSTACRRSSRDLTTRASLFSVGVLVGSRQQLSSSLDVPWRHGIVLGRASTAARACQRAIAVKENRHMSPDCTHVSAPYGKV</sequence>
<dbReference type="Proteomes" id="UP000328092">
    <property type="component" value="Unassembled WGS sequence"/>
</dbReference>